<proteinExistence type="inferred from homology"/>
<dbReference type="STRING" id="97972.A0A2V1DWR5"/>
<dbReference type="EMBL" id="KZ805360">
    <property type="protein sequence ID" value="PVI01270.1"/>
    <property type="molecule type" value="Genomic_DNA"/>
</dbReference>
<dbReference type="CDD" id="cd05233">
    <property type="entry name" value="SDR_c"/>
    <property type="match status" value="1"/>
</dbReference>
<dbReference type="PANTHER" id="PTHR24321:SF12">
    <property type="entry name" value="SHORT-CHAIN DEHYDROGENASE_REDUCTASE FAMILY, PUTATIVE (AFU_ORTHOLOGUE AFUA_5G14340)-RELATED"/>
    <property type="match status" value="1"/>
</dbReference>
<comment type="similarity">
    <text evidence="1">Belongs to the short-chain dehydrogenases/reductases (SDR) family.</text>
</comment>
<dbReference type="OrthoDB" id="5840532at2759"/>
<dbReference type="AlphaFoldDB" id="A0A2V1DWR5"/>
<evidence type="ECO:0000256" key="3">
    <source>
        <dbReference type="ARBA" id="ARBA00023002"/>
    </source>
</evidence>
<dbReference type="InterPro" id="IPR002347">
    <property type="entry name" value="SDR_fam"/>
</dbReference>
<evidence type="ECO:0000256" key="1">
    <source>
        <dbReference type="ARBA" id="ARBA00006484"/>
    </source>
</evidence>
<dbReference type="Pfam" id="PF13561">
    <property type="entry name" value="adh_short_C2"/>
    <property type="match status" value="1"/>
</dbReference>
<dbReference type="PRINTS" id="PR00081">
    <property type="entry name" value="GDHRDH"/>
</dbReference>
<accession>A0A2V1DWR5</accession>
<protein>
    <submittedName>
        <fullName evidence="4">Oxidoreductase</fullName>
    </submittedName>
</protein>
<evidence type="ECO:0000313" key="4">
    <source>
        <dbReference type="EMBL" id="PVI01270.1"/>
    </source>
</evidence>
<name>A0A2V1DWR5_9PLEO</name>
<keyword evidence="5" id="KW-1185">Reference proteome</keyword>
<dbReference type="InterPro" id="IPR020904">
    <property type="entry name" value="Sc_DH/Rdtase_CS"/>
</dbReference>
<organism evidence="4 5">
    <name type="scientific">Periconia macrospinosa</name>
    <dbReference type="NCBI Taxonomy" id="97972"/>
    <lineage>
        <taxon>Eukaryota</taxon>
        <taxon>Fungi</taxon>
        <taxon>Dikarya</taxon>
        <taxon>Ascomycota</taxon>
        <taxon>Pezizomycotina</taxon>
        <taxon>Dothideomycetes</taxon>
        <taxon>Pleosporomycetidae</taxon>
        <taxon>Pleosporales</taxon>
        <taxon>Massarineae</taxon>
        <taxon>Periconiaceae</taxon>
        <taxon>Periconia</taxon>
    </lineage>
</organism>
<keyword evidence="3" id="KW-0560">Oxidoreductase</keyword>
<evidence type="ECO:0000313" key="5">
    <source>
        <dbReference type="Proteomes" id="UP000244855"/>
    </source>
</evidence>
<dbReference type="Proteomes" id="UP000244855">
    <property type="component" value="Unassembled WGS sequence"/>
</dbReference>
<dbReference type="FunFam" id="3.40.50.720:FF:000084">
    <property type="entry name" value="Short-chain dehydrogenase reductase"/>
    <property type="match status" value="1"/>
</dbReference>
<dbReference type="Gene3D" id="3.40.50.720">
    <property type="entry name" value="NAD(P)-binding Rossmann-like Domain"/>
    <property type="match status" value="1"/>
</dbReference>
<dbReference type="PANTHER" id="PTHR24321">
    <property type="entry name" value="DEHYDROGENASES, SHORT CHAIN"/>
    <property type="match status" value="1"/>
</dbReference>
<dbReference type="GO" id="GO:0016491">
    <property type="term" value="F:oxidoreductase activity"/>
    <property type="evidence" value="ECO:0007669"/>
    <property type="project" value="UniProtKB-KW"/>
</dbReference>
<reference evidence="4 5" key="1">
    <citation type="journal article" date="2018" name="Sci. Rep.">
        <title>Comparative genomics provides insights into the lifestyle and reveals functional heterogeneity of dark septate endophytic fungi.</title>
        <authorList>
            <person name="Knapp D.G."/>
            <person name="Nemeth J.B."/>
            <person name="Barry K."/>
            <person name="Hainaut M."/>
            <person name="Henrissat B."/>
            <person name="Johnson J."/>
            <person name="Kuo A."/>
            <person name="Lim J.H.P."/>
            <person name="Lipzen A."/>
            <person name="Nolan M."/>
            <person name="Ohm R.A."/>
            <person name="Tamas L."/>
            <person name="Grigoriev I.V."/>
            <person name="Spatafora J.W."/>
            <person name="Nagy L.G."/>
            <person name="Kovacs G.M."/>
        </authorList>
    </citation>
    <scope>NUCLEOTIDE SEQUENCE [LARGE SCALE GENOMIC DNA]</scope>
    <source>
        <strain evidence="4 5">DSE2036</strain>
    </source>
</reference>
<dbReference type="SUPFAM" id="SSF51735">
    <property type="entry name" value="NAD(P)-binding Rossmann-fold domains"/>
    <property type="match status" value="1"/>
</dbReference>
<evidence type="ECO:0000256" key="2">
    <source>
        <dbReference type="ARBA" id="ARBA00022857"/>
    </source>
</evidence>
<gene>
    <name evidence="4" type="ORF">DM02DRAFT_591475</name>
</gene>
<keyword evidence="2" id="KW-0521">NADP</keyword>
<dbReference type="InterPro" id="IPR036291">
    <property type="entry name" value="NAD(P)-bd_dom_sf"/>
</dbReference>
<sequence>MLNSAQLDGIALVVGSGRGIGKEAAFSLAEAGAKAVVFADMNEEFAKASSEESKKYATNEGYQTSTFVMNVKDAKTVEDMVNYVVEKYGRLDYCVNAAGVDNGVHKPLADTDIEVFDHVMSVNARGNLLCVRAQTAAMRKQTPKTWTSRNGTRDIGRGVIINIASANSFAGLPGKGSYVISKHASMGITKMAGVDHASDGIRVNAVCPTWVRTPLLDEELASNPEVKGMISRVVPIERAAECEEVSDVVAFLCSPAASYISGASLLIDAGITTTLRLF</sequence>
<dbReference type="PROSITE" id="PS00061">
    <property type="entry name" value="ADH_SHORT"/>
    <property type="match status" value="1"/>
</dbReference>
<dbReference type="PRINTS" id="PR00080">
    <property type="entry name" value="SDRFAMILY"/>
</dbReference>